<dbReference type="GO" id="GO:0006508">
    <property type="term" value="P:proteolysis"/>
    <property type="evidence" value="ECO:0007669"/>
    <property type="project" value="InterPro"/>
</dbReference>
<evidence type="ECO:0000259" key="1">
    <source>
        <dbReference type="Pfam" id="PF19289"/>
    </source>
</evidence>
<dbReference type="InterPro" id="IPR045569">
    <property type="entry name" value="Metalloprtase-TldD/E_C"/>
</dbReference>
<reference evidence="2" key="2">
    <citation type="journal article" date="2020" name="Microorganisms">
        <title>Osmotic Adaptation and Compatible Solute Biosynthesis of Phototrophic Bacteria as Revealed from Genome Analyses.</title>
        <authorList>
            <person name="Imhoff J.F."/>
            <person name="Rahn T."/>
            <person name="Kunzel S."/>
            <person name="Keller A."/>
            <person name="Neulinger S.C."/>
        </authorList>
    </citation>
    <scope>NUCLEOTIDE SEQUENCE</scope>
    <source>
        <strain evidence="2">DSM 11080</strain>
    </source>
</reference>
<evidence type="ECO:0000313" key="2">
    <source>
        <dbReference type="EMBL" id="MBK1704435.1"/>
    </source>
</evidence>
<dbReference type="AlphaFoldDB" id="A0AAJ0X9U8"/>
<gene>
    <name evidence="2" type="ORF">CKO40_07765</name>
</gene>
<name>A0AAJ0X9U8_9GAMM</name>
<dbReference type="Pfam" id="PF19289">
    <property type="entry name" value="PmbA_TldD_3rd"/>
    <property type="match status" value="1"/>
</dbReference>
<proteinExistence type="predicted"/>
<organism evidence="2 3">
    <name type="scientific">Halochromatium glycolicum</name>
    <dbReference type="NCBI Taxonomy" id="85075"/>
    <lineage>
        <taxon>Bacteria</taxon>
        <taxon>Pseudomonadati</taxon>
        <taxon>Pseudomonadota</taxon>
        <taxon>Gammaproteobacteria</taxon>
        <taxon>Chromatiales</taxon>
        <taxon>Chromatiaceae</taxon>
        <taxon>Halochromatium</taxon>
    </lineage>
</organism>
<dbReference type="EMBL" id="NRSJ01000010">
    <property type="protein sequence ID" value="MBK1704435.1"/>
    <property type="molecule type" value="Genomic_DNA"/>
</dbReference>
<accession>A0AAJ0X9U8</accession>
<dbReference type="SUPFAM" id="SSF111283">
    <property type="entry name" value="Putative modulator of DNA gyrase, PmbA/TldD"/>
    <property type="match status" value="1"/>
</dbReference>
<dbReference type="GO" id="GO:0008237">
    <property type="term" value="F:metallopeptidase activity"/>
    <property type="evidence" value="ECO:0007669"/>
    <property type="project" value="InterPro"/>
</dbReference>
<comment type="caution">
    <text evidence="2">The sequence shown here is derived from an EMBL/GenBank/DDBJ whole genome shotgun (WGS) entry which is preliminary data.</text>
</comment>
<dbReference type="PANTHER" id="PTHR43666:SF1">
    <property type="entry name" value="CONSERVED PROTEIN"/>
    <property type="match status" value="1"/>
</dbReference>
<evidence type="ECO:0000313" key="3">
    <source>
        <dbReference type="Proteomes" id="UP001296776"/>
    </source>
</evidence>
<feature type="domain" description="Metalloprotease TldD/E C-terminal" evidence="1">
    <location>
        <begin position="217"/>
        <end position="437"/>
    </location>
</feature>
<dbReference type="PANTHER" id="PTHR43666">
    <property type="entry name" value="TLDD PROTEIN"/>
    <property type="match status" value="1"/>
</dbReference>
<protein>
    <submittedName>
        <fullName evidence="2">Peptidase</fullName>
    </submittedName>
</protein>
<reference evidence="2" key="1">
    <citation type="submission" date="2017-08" db="EMBL/GenBank/DDBJ databases">
        <authorList>
            <person name="Imhoff J.F."/>
            <person name="Rahn T."/>
            <person name="Kuenzel S."/>
            <person name="Neulinger S.C."/>
        </authorList>
    </citation>
    <scope>NUCLEOTIDE SEQUENCE</scope>
    <source>
        <strain evidence="2">DSM 11080</strain>
    </source>
</reference>
<dbReference type="InterPro" id="IPR036059">
    <property type="entry name" value="TldD/PmbA_sf"/>
</dbReference>
<keyword evidence="3" id="KW-1185">Reference proteome</keyword>
<sequence>MNAEPFFAMAEQVFAHLRGDERLFLSLRSEQSDFVRFNRNRVRQAGALQTQELALTLIEGARQVQASCNLSGDPETDRALILAMLGQLRDRIAHVPDDPYLNISDAPSRSHTELPARLPSVREAVTTLTGLGEGLDLVGIYAAGKIADGLASSLGHRHWHQSTSFNLDWSAYLDSDKAVKDSYSGFDWQPGELDSRLSAQRERLAVMARPVHRIEPGPYRAFLAPAALEELMDLLAWGGFGLRDHRTRQSPLTQLASGERQLHPAVTLLEDNNRGLAPGFIDEGFVKADQVPLITNGRFDTCLADARSAKEYGAEVNAGAEWPESLAMAAGELPSDRVLSTLDTGLYIGNLWYGNWSDRNACRVTGMTRFGTFWVEQGELVAPLAVMRFDDSLYRLLGEQLEQLTRERDLRLSAETYDGRSTASSLLPGILVSSIDLAL</sequence>
<dbReference type="RefSeq" id="WP_200345635.1">
    <property type="nucleotide sequence ID" value="NZ_NRSJ01000010.1"/>
</dbReference>
<dbReference type="Proteomes" id="UP001296776">
    <property type="component" value="Unassembled WGS sequence"/>
</dbReference>